<dbReference type="EMBL" id="LR796421">
    <property type="protein sequence ID" value="CAB4143259.1"/>
    <property type="molecule type" value="Genomic_DNA"/>
</dbReference>
<name>A0A6J5MHY0_9CAUD</name>
<proteinExistence type="predicted"/>
<evidence type="ECO:0000313" key="1">
    <source>
        <dbReference type="EMBL" id="CAB4143259.1"/>
    </source>
</evidence>
<sequence length="98" mass="10874">MIKINKHPKSVNDFGTSVASGFTMKFSNGNTISVQFGMGNYCANKDVESKESCTTAEIAIWNSEGKWYEFPNKYDEVLGHCSADEVASWINFAATTKF</sequence>
<reference evidence="1" key="1">
    <citation type="submission" date="2020-04" db="EMBL/GenBank/DDBJ databases">
        <authorList>
            <person name="Chiriac C."/>
            <person name="Salcher M."/>
            <person name="Ghai R."/>
            <person name="Kavagutti S V."/>
        </authorList>
    </citation>
    <scope>NUCLEOTIDE SEQUENCE</scope>
</reference>
<accession>A0A6J5MHY0</accession>
<gene>
    <name evidence="1" type="ORF">UFOVP450_95</name>
</gene>
<organism evidence="1">
    <name type="scientific">uncultured Caudovirales phage</name>
    <dbReference type="NCBI Taxonomy" id="2100421"/>
    <lineage>
        <taxon>Viruses</taxon>
        <taxon>Duplodnaviria</taxon>
        <taxon>Heunggongvirae</taxon>
        <taxon>Uroviricota</taxon>
        <taxon>Caudoviricetes</taxon>
        <taxon>Peduoviridae</taxon>
        <taxon>Maltschvirus</taxon>
        <taxon>Maltschvirus maltsch</taxon>
    </lineage>
</organism>
<protein>
    <submittedName>
        <fullName evidence="1">Uncharacterized protein</fullName>
    </submittedName>
</protein>